<dbReference type="Proteomes" id="UP000324222">
    <property type="component" value="Unassembled WGS sequence"/>
</dbReference>
<name>A0A5B7IQ71_PORTR</name>
<evidence type="ECO:0000256" key="1">
    <source>
        <dbReference type="SAM" id="MobiDB-lite"/>
    </source>
</evidence>
<dbReference type="AlphaFoldDB" id="A0A5B7IQ71"/>
<evidence type="ECO:0000313" key="3">
    <source>
        <dbReference type="Proteomes" id="UP000324222"/>
    </source>
</evidence>
<gene>
    <name evidence="2" type="ORF">E2C01_079390</name>
</gene>
<sequence>MVNKTTRQWQHTPLTTTTTTTTTAAAATYTQTAGKKVLEIKDWEEEFSTHLDLLFRSLGPRKEGLTKRRVSSSESHNSTSVTPLLHLPVTTNPGLAQGGTGREWERVPLLLAVPTHPGNAAHDTHTHLTVTALPTRRRRRRYASESRPDEAATHWSCRNTHHTTPPPCTTHMKRCIPRAPPPHHLAFQRSASRRRGGVAWRRRRGRRRRGACGYKKSSFCSK</sequence>
<proteinExistence type="predicted"/>
<evidence type="ECO:0000313" key="2">
    <source>
        <dbReference type="EMBL" id="MPC84645.1"/>
    </source>
</evidence>
<feature type="region of interest" description="Disordered" evidence="1">
    <location>
        <begin position="179"/>
        <end position="222"/>
    </location>
</feature>
<feature type="compositionally biased region" description="Basic residues" evidence="1">
    <location>
        <begin position="191"/>
        <end position="210"/>
    </location>
</feature>
<dbReference type="EMBL" id="VSRR010066001">
    <property type="protein sequence ID" value="MPC84645.1"/>
    <property type="molecule type" value="Genomic_DNA"/>
</dbReference>
<protein>
    <submittedName>
        <fullName evidence="2">Uncharacterized protein</fullName>
    </submittedName>
</protein>
<reference evidence="2 3" key="1">
    <citation type="submission" date="2019-05" db="EMBL/GenBank/DDBJ databases">
        <title>Another draft genome of Portunus trituberculatus and its Hox gene families provides insights of decapod evolution.</title>
        <authorList>
            <person name="Jeong J.-H."/>
            <person name="Song I."/>
            <person name="Kim S."/>
            <person name="Choi T."/>
            <person name="Kim D."/>
            <person name="Ryu S."/>
            <person name="Kim W."/>
        </authorList>
    </citation>
    <scope>NUCLEOTIDE SEQUENCE [LARGE SCALE GENOMIC DNA]</scope>
    <source>
        <tissue evidence="2">Muscle</tissue>
    </source>
</reference>
<feature type="region of interest" description="Disordered" evidence="1">
    <location>
        <begin position="66"/>
        <end position="100"/>
    </location>
</feature>
<comment type="caution">
    <text evidence="2">The sequence shown here is derived from an EMBL/GenBank/DDBJ whole genome shotgun (WGS) entry which is preliminary data.</text>
</comment>
<organism evidence="2 3">
    <name type="scientific">Portunus trituberculatus</name>
    <name type="common">Swimming crab</name>
    <name type="synonym">Neptunus trituberculatus</name>
    <dbReference type="NCBI Taxonomy" id="210409"/>
    <lineage>
        <taxon>Eukaryota</taxon>
        <taxon>Metazoa</taxon>
        <taxon>Ecdysozoa</taxon>
        <taxon>Arthropoda</taxon>
        <taxon>Crustacea</taxon>
        <taxon>Multicrustacea</taxon>
        <taxon>Malacostraca</taxon>
        <taxon>Eumalacostraca</taxon>
        <taxon>Eucarida</taxon>
        <taxon>Decapoda</taxon>
        <taxon>Pleocyemata</taxon>
        <taxon>Brachyura</taxon>
        <taxon>Eubrachyura</taxon>
        <taxon>Portunoidea</taxon>
        <taxon>Portunidae</taxon>
        <taxon>Portuninae</taxon>
        <taxon>Portunus</taxon>
    </lineage>
</organism>
<keyword evidence="3" id="KW-1185">Reference proteome</keyword>
<accession>A0A5B7IQ71</accession>